<sequence length="179" mass="18898">MPELALARILLNVGVAPVGRESPRGRDVARQQVGDLGEAGRIHDVDAVPLPRAACRAVPAGAPEQQPPAVGRKGRIGDGQVQTPHRAQAGGVDDRQAQRHGDRIEPGQIGQRIRLDGPQGHGPGTGRHGQKQPDRASGRAGTRRLRGSAPVHVCGTADQEQGQQHGGDTSQHRFHPPPQ</sequence>
<name>A0A953I586_SYMTR</name>
<dbReference type="AlphaFoldDB" id="A0A953I586"/>
<dbReference type="Proteomes" id="UP000732377">
    <property type="component" value="Unassembled WGS sequence"/>
</dbReference>
<evidence type="ECO:0000256" key="1">
    <source>
        <dbReference type="SAM" id="MobiDB-lite"/>
    </source>
</evidence>
<evidence type="ECO:0000313" key="2">
    <source>
        <dbReference type="EMBL" id="MBY6277201.1"/>
    </source>
</evidence>
<organism evidence="2 3">
    <name type="scientific">Symbiobacterium thermophilum</name>
    <dbReference type="NCBI Taxonomy" id="2734"/>
    <lineage>
        <taxon>Bacteria</taxon>
        <taxon>Bacillati</taxon>
        <taxon>Bacillota</taxon>
        <taxon>Clostridia</taxon>
        <taxon>Eubacteriales</taxon>
        <taxon>Symbiobacteriaceae</taxon>
        <taxon>Symbiobacterium</taxon>
    </lineage>
</organism>
<gene>
    <name evidence="2" type="ORF">CWE10_13485</name>
</gene>
<protein>
    <submittedName>
        <fullName evidence="2">Uncharacterized protein</fullName>
    </submittedName>
</protein>
<accession>A0A953I586</accession>
<feature type="compositionally biased region" description="Polar residues" evidence="1">
    <location>
        <begin position="158"/>
        <end position="169"/>
    </location>
</feature>
<feature type="region of interest" description="Disordered" evidence="1">
    <location>
        <begin position="58"/>
        <end position="179"/>
    </location>
</feature>
<evidence type="ECO:0000313" key="3">
    <source>
        <dbReference type="Proteomes" id="UP000732377"/>
    </source>
</evidence>
<comment type="caution">
    <text evidence="2">The sequence shown here is derived from an EMBL/GenBank/DDBJ whole genome shotgun (WGS) entry which is preliminary data.</text>
</comment>
<proteinExistence type="predicted"/>
<feature type="compositionally biased region" description="Basic and acidic residues" evidence="1">
    <location>
        <begin position="92"/>
        <end position="105"/>
    </location>
</feature>
<dbReference type="EMBL" id="PIUK01000149">
    <property type="protein sequence ID" value="MBY6277201.1"/>
    <property type="molecule type" value="Genomic_DNA"/>
</dbReference>
<reference evidence="2" key="1">
    <citation type="submission" date="2017-11" db="EMBL/GenBank/DDBJ databases">
        <title>Three new genomes from thermophilic consortium.</title>
        <authorList>
            <person name="Quaggio R."/>
            <person name="Amgarten D."/>
            <person name="Setubal J.C."/>
        </authorList>
    </citation>
    <scope>NUCLEOTIDE SEQUENCE</scope>
    <source>
        <strain evidence="2">ZCTH01-B2</strain>
    </source>
</reference>